<reference evidence="3" key="2">
    <citation type="submission" date="2023-07" db="EMBL/GenBank/DDBJ databases">
        <title>Zobellia barbeyronii sp. nov., a new marine flavobacterium, isolated from green and red algae.</title>
        <authorList>
            <person name="Nedashkovskaya O.I."/>
            <person name="Otstavnykh N."/>
            <person name="Zhukova N."/>
            <person name="Guzev K."/>
            <person name="Chausova V."/>
            <person name="Tekutyeva L."/>
            <person name="Mikhailov V."/>
            <person name="Isaeva M."/>
        </authorList>
    </citation>
    <scope>NUCLEOTIDE SEQUENCE [LARGE SCALE GENOMIC DNA]</scope>
    <source>
        <strain evidence="3">KMM 6746</strain>
    </source>
</reference>
<dbReference type="SUPFAM" id="SSF55729">
    <property type="entry name" value="Acyl-CoA N-acyltransferases (Nat)"/>
    <property type="match status" value="1"/>
</dbReference>
<evidence type="ECO:0000313" key="2">
    <source>
        <dbReference type="EMBL" id="MBT2163214.1"/>
    </source>
</evidence>
<evidence type="ECO:0000259" key="1">
    <source>
        <dbReference type="Pfam" id="PF13480"/>
    </source>
</evidence>
<gene>
    <name evidence="2" type="ORF">HW347_18225</name>
</gene>
<comment type="caution">
    <text evidence="2">The sequence shown here is derived from an EMBL/GenBank/DDBJ whole genome shotgun (WGS) entry which is preliminary data.</text>
</comment>
<organism evidence="2 3">
    <name type="scientific">Zobellia barbeyronii</name>
    <dbReference type="NCBI Taxonomy" id="2748009"/>
    <lineage>
        <taxon>Bacteria</taxon>
        <taxon>Pseudomonadati</taxon>
        <taxon>Bacteroidota</taxon>
        <taxon>Flavobacteriia</taxon>
        <taxon>Flavobacteriales</taxon>
        <taxon>Flavobacteriaceae</taxon>
        <taxon>Zobellia</taxon>
    </lineage>
</organism>
<feature type="domain" description="BioF2-like acetyltransferase" evidence="1">
    <location>
        <begin position="128"/>
        <end position="276"/>
    </location>
</feature>
<protein>
    <submittedName>
        <fullName evidence="2">GNAT family N-acetyltransferase</fullName>
    </submittedName>
</protein>
<name>A0ABS5WJ59_9FLAO</name>
<dbReference type="RefSeq" id="WP_214613180.1">
    <property type="nucleotide sequence ID" value="NZ_JACATN010000006.1"/>
</dbReference>
<sequence length="415" mass="48868">MIQNNPFLSDTYTSIWSKHFDHGKKPIKFNFLKNTGFCRPTSLPLFVNSGKTLTKGMDYSLGSEQYSDDYKNKVFLIYDVPAYFNIKPLIPSDSALKLYQSKQYPGFSVELGQYSNFNEYMLSTFSKSSRYKLNKYKKRFEACFDVSYKMYYGDITKEEYDTIFDSFKELLTKRFDDKQITNNNLDPEEWQFYYDVAYPLILENKASLFVIYDGKKPIGVTLSYHSDSVLFDAITVFDIDYAKFHLGSVTIMKLIEYCLSQKIEVFDFSKGYFDYKTRWSNKTYDFEYHILYDSASFTSKTLAFGLKSFFDFKQKLRDKNVNERLHRFTYKLKNRKTEVKTPETQFKFDDISSDPIPSGLTEIDLNLSENHKIKTLAFEFLYLNDECSINLKAFTDASNQYYFIGKTKKVKISKT</sequence>
<dbReference type="EMBL" id="JACATN010000006">
    <property type="protein sequence ID" value="MBT2163214.1"/>
    <property type="molecule type" value="Genomic_DNA"/>
</dbReference>
<dbReference type="Proteomes" id="UP000740413">
    <property type="component" value="Unassembled WGS sequence"/>
</dbReference>
<dbReference type="InterPro" id="IPR038740">
    <property type="entry name" value="BioF2-like_GNAT_dom"/>
</dbReference>
<dbReference type="InterPro" id="IPR016181">
    <property type="entry name" value="Acyl_CoA_acyltransferase"/>
</dbReference>
<accession>A0ABS5WJ59</accession>
<reference evidence="2 3" key="1">
    <citation type="submission" date="2020-06" db="EMBL/GenBank/DDBJ databases">
        <authorList>
            <person name="Isaeva M.P."/>
            <person name="Chernysheva N.Y."/>
        </authorList>
    </citation>
    <scope>NUCLEOTIDE SEQUENCE [LARGE SCALE GENOMIC DNA]</scope>
    <source>
        <strain evidence="2 3">KMM 6746</strain>
    </source>
</reference>
<dbReference type="Pfam" id="PF13480">
    <property type="entry name" value="Acetyltransf_6"/>
    <property type="match status" value="1"/>
</dbReference>
<proteinExistence type="predicted"/>
<evidence type="ECO:0000313" key="3">
    <source>
        <dbReference type="Proteomes" id="UP000740413"/>
    </source>
</evidence>
<dbReference type="Gene3D" id="3.40.630.30">
    <property type="match status" value="1"/>
</dbReference>
<keyword evidence="3" id="KW-1185">Reference proteome</keyword>